<keyword evidence="2" id="KW-0433">Leucine-rich repeat</keyword>
<dbReference type="EMBL" id="HG937692">
    <property type="protein sequence ID" value="CDP36689.1"/>
    <property type="molecule type" value="Genomic_DNA"/>
</dbReference>
<evidence type="ECO:0000256" key="3">
    <source>
        <dbReference type="ARBA" id="ARBA00022737"/>
    </source>
</evidence>
<evidence type="ECO:0000256" key="1">
    <source>
        <dbReference type="ARBA" id="ARBA00004123"/>
    </source>
</evidence>
<proteinExistence type="inferred from homology"/>
<dbReference type="PANTHER" id="PTHR10552:SF6">
    <property type="entry name" value="U2 SMALL NUCLEAR RIBONUCLEOPROTEIN A"/>
    <property type="match status" value="1"/>
</dbReference>
<comment type="similarity">
    <text evidence="5">Belongs to the U2 small nuclear ribonucleoprotein A family.</text>
</comment>
<organism evidence="7">
    <name type="scientific">Blastobotrys adeninivorans</name>
    <name type="common">Yeast</name>
    <name type="synonym">Arxula adeninivorans</name>
    <dbReference type="NCBI Taxonomy" id="409370"/>
    <lineage>
        <taxon>Eukaryota</taxon>
        <taxon>Fungi</taxon>
        <taxon>Dikarya</taxon>
        <taxon>Ascomycota</taxon>
        <taxon>Saccharomycotina</taxon>
        <taxon>Dipodascomycetes</taxon>
        <taxon>Dipodascales</taxon>
        <taxon>Trichomonascaceae</taxon>
        <taxon>Blastobotrys</taxon>
    </lineage>
</organism>
<dbReference type="InterPro" id="IPR044640">
    <property type="entry name" value="RU2A"/>
</dbReference>
<dbReference type="Pfam" id="PF14580">
    <property type="entry name" value="LRR_9"/>
    <property type="match status" value="1"/>
</dbReference>
<dbReference type="PANTHER" id="PTHR10552">
    <property type="entry name" value="U2 SMALL NUCLEAR RIBONUCLEOPROTEIN A"/>
    <property type="match status" value="1"/>
</dbReference>
<evidence type="ECO:0000256" key="2">
    <source>
        <dbReference type="ARBA" id="ARBA00022614"/>
    </source>
</evidence>
<evidence type="ECO:0000256" key="6">
    <source>
        <dbReference type="ARBA" id="ARBA00024238"/>
    </source>
</evidence>
<dbReference type="AlphaFoldDB" id="A0A060T7G5"/>
<reference evidence="7" key="1">
    <citation type="submission" date="2014-02" db="EMBL/GenBank/DDBJ databases">
        <authorList>
            <person name="Genoscope - CEA"/>
        </authorList>
    </citation>
    <scope>NUCLEOTIDE SEQUENCE</scope>
    <source>
        <strain evidence="7">LS3</strain>
    </source>
</reference>
<sequence>MKLSAELILSAPTYINPVQERELQLRGHQIPVIENLGVAKDVNESIDLSDNGIRSLSNIPKFVRLKTLLLARNRIAHIQPDIAEAIPNLQVLILTANSVAQLADLNPLSGFRRLTHLSLVDNPVAAKEHYRLYVIWRNPSIRVLDFAKVKDKERQAARELFGESIDEPTELASQILGVKSRVFDAVTPGPKSGVTRKLSDEEKDRLRQQLKSATTLDEIDRIERALQSGYL</sequence>
<comment type="subcellular location">
    <subcellularLocation>
        <location evidence="1">Nucleus</location>
    </subcellularLocation>
</comment>
<dbReference type="PhylomeDB" id="A0A060T7G5"/>
<dbReference type="GO" id="GO:0005686">
    <property type="term" value="C:U2 snRNP"/>
    <property type="evidence" value="ECO:0007669"/>
    <property type="project" value="TreeGrafter"/>
</dbReference>
<dbReference type="Gene3D" id="3.80.10.10">
    <property type="entry name" value="Ribonuclease Inhibitor"/>
    <property type="match status" value="1"/>
</dbReference>
<evidence type="ECO:0000256" key="5">
    <source>
        <dbReference type="ARBA" id="ARBA00024196"/>
    </source>
</evidence>
<keyword evidence="3" id="KW-0677">Repeat</keyword>
<gene>
    <name evidence="7" type="ORF">GNLVRS02_ARAD1B18744g</name>
</gene>
<dbReference type="SUPFAM" id="SSF52058">
    <property type="entry name" value="L domain-like"/>
    <property type="match status" value="1"/>
</dbReference>
<accession>A0A060T7G5</accession>
<evidence type="ECO:0000256" key="4">
    <source>
        <dbReference type="ARBA" id="ARBA00023242"/>
    </source>
</evidence>
<evidence type="ECO:0000313" key="7">
    <source>
        <dbReference type="EMBL" id="CDP36689.1"/>
    </source>
</evidence>
<name>A0A060T7G5_BLAAD</name>
<protein>
    <recommendedName>
        <fullName evidence="6">U2 small nuclear ribonucleoprotein A'</fullName>
    </recommendedName>
</protein>
<dbReference type="FunFam" id="3.80.10.10:FF:000026">
    <property type="entry name" value="U2 small nuclear ribonucleoprotein A"/>
    <property type="match status" value="1"/>
</dbReference>
<keyword evidence="4" id="KW-0539">Nucleus</keyword>
<dbReference type="InterPro" id="IPR032675">
    <property type="entry name" value="LRR_dom_sf"/>
</dbReference>
<dbReference type="GO" id="GO:0030620">
    <property type="term" value="F:U2 snRNA binding"/>
    <property type="evidence" value="ECO:0007669"/>
    <property type="project" value="InterPro"/>
</dbReference>
<dbReference type="GO" id="GO:0000398">
    <property type="term" value="P:mRNA splicing, via spliceosome"/>
    <property type="evidence" value="ECO:0007669"/>
    <property type="project" value="InterPro"/>
</dbReference>
<reference evidence="7" key="2">
    <citation type="submission" date="2014-06" db="EMBL/GenBank/DDBJ databases">
        <title>The complete genome of Blastobotrys (Arxula) adeninivorans LS3 - a yeast of biotechnological interest.</title>
        <authorList>
            <person name="Kunze G."/>
            <person name="Gaillardin C."/>
            <person name="Czernicka M."/>
            <person name="Durrens P."/>
            <person name="Martin T."/>
            <person name="Boer E."/>
            <person name="Gabaldon T."/>
            <person name="Cruz J."/>
            <person name="Talla E."/>
            <person name="Marck C."/>
            <person name="Goffeau A."/>
            <person name="Barbe V."/>
            <person name="Baret P."/>
            <person name="Baronian K."/>
            <person name="Beier S."/>
            <person name="Bleykasten C."/>
            <person name="Bode R."/>
            <person name="Casaregola S."/>
            <person name="Despons L."/>
            <person name="Fairhead C."/>
            <person name="Giersberg M."/>
            <person name="Gierski P."/>
            <person name="Hahnel U."/>
            <person name="Hartmann A."/>
            <person name="Jankowska D."/>
            <person name="Jubin C."/>
            <person name="Jung P."/>
            <person name="Lafontaine I."/>
            <person name="Leh-Louis V."/>
            <person name="Lemaire M."/>
            <person name="Marcet-Houben M."/>
            <person name="Mascher M."/>
            <person name="Morel G."/>
            <person name="Richard G.-F."/>
            <person name="Riechen J."/>
            <person name="Sacerdot C."/>
            <person name="Sarkar A."/>
            <person name="Savel G."/>
            <person name="Schacherer J."/>
            <person name="Sherman D."/>
            <person name="Straub M.-L."/>
            <person name="Stein N."/>
            <person name="Thierry A."/>
            <person name="Trautwein-Schult A."/>
            <person name="Westhof E."/>
            <person name="Worch S."/>
            <person name="Dujon B."/>
            <person name="Souciet J.-L."/>
            <person name="Wincker P."/>
            <person name="Scholz U."/>
            <person name="Neuveglise N."/>
        </authorList>
    </citation>
    <scope>NUCLEOTIDE SEQUENCE</scope>
    <source>
        <strain evidence="7">LS3</strain>
    </source>
</reference>